<protein>
    <submittedName>
        <fullName evidence="1">Uncharacterized protein</fullName>
    </submittedName>
</protein>
<dbReference type="VEuPathDB" id="VectorBase:PPAPM1_009920"/>
<dbReference type="EnsemblMetazoa" id="PPAI000118-RA">
    <property type="protein sequence ID" value="PPAI000118-PA"/>
    <property type="gene ID" value="PPAI000118"/>
</dbReference>
<reference evidence="1" key="1">
    <citation type="submission" date="2022-08" db="UniProtKB">
        <authorList>
            <consortium name="EnsemblMetazoa"/>
        </authorList>
    </citation>
    <scope>IDENTIFICATION</scope>
    <source>
        <strain evidence="1">Israel</strain>
    </source>
</reference>
<keyword evidence="2" id="KW-1185">Reference proteome</keyword>
<dbReference type="AlphaFoldDB" id="A0A1B0GLW0"/>
<dbReference type="EMBL" id="AJVK01009136">
    <property type="status" value="NOT_ANNOTATED_CDS"/>
    <property type="molecule type" value="Genomic_DNA"/>
</dbReference>
<dbReference type="Proteomes" id="UP000092462">
    <property type="component" value="Unassembled WGS sequence"/>
</dbReference>
<proteinExistence type="predicted"/>
<dbReference type="VEuPathDB" id="VectorBase:PPAI000118"/>
<accession>A0A1B0GLW0</accession>
<organism evidence="1 2">
    <name type="scientific">Phlebotomus papatasi</name>
    <name type="common">Sandfly</name>
    <dbReference type="NCBI Taxonomy" id="29031"/>
    <lineage>
        <taxon>Eukaryota</taxon>
        <taxon>Metazoa</taxon>
        <taxon>Ecdysozoa</taxon>
        <taxon>Arthropoda</taxon>
        <taxon>Hexapoda</taxon>
        <taxon>Insecta</taxon>
        <taxon>Pterygota</taxon>
        <taxon>Neoptera</taxon>
        <taxon>Endopterygota</taxon>
        <taxon>Diptera</taxon>
        <taxon>Nematocera</taxon>
        <taxon>Psychodoidea</taxon>
        <taxon>Psychodidae</taxon>
        <taxon>Phlebotomus</taxon>
        <taxon>Phlebotomus</taxon>
    </lineage>
</organism>
<evidence type="ECO:0000313" key="2">
    <source>
        <dbReference type="Proteomes" id="UP000092462"/>
    </source>
</evidence>
<name>A0A1B0GLW0_PHLPP</name>
<sequence>MYQCPTDSIGQCNDNPEEHHTPLHCDKFVGDDSGPWHMLSNAMSGSKCGDQLASLHAISMT</sequence>
<evidence type="ECO:0000313" key="1">
    <source>
        <dbReference type="EnsemblMetazoa" id="PPAI000118-PA"/>
    </source>
</evidence>